<feature type="region of interest" description="Disordered" evidence="18">
    <location>
        <begin position="621"/>
        <end position="644"/>
    </location>
</feature>
<dbReference type="Pfam" id="PF00750">
    <property type="entry name" value="tRNA-synt_1d"/>
    <property type="match status" value="1"/>
</dbReference>
<dbReference type="Proteomes" id="UP000694410">
    <property type="component" value="Unplaced"/>
</dbReference>
<evidence type="ECO:0000256" key="12">
    <source>
        <dbReference type="ARBA" id="ARBA00023146"/>
    </source>
</evidence>
<evidence type="ECO:0000256" key="14">
    <source>
        <dbReference type="ARBA" id="ARBA00039495"/>
    </source>
</evidence>
<dbReference type="GO" id="GO:0006420">
    <property type="term" value="P:arginyl-tRNA aminoacylation"/>
    <property type="evidence" value="ECO:0007669"/>
    <property type="project" value="InterPro"/>
</dbReference>
<dbReference type="CDD" id="cd00671">
    <property type="entry name" value="ArgRS_core"/>
    <property type="match status" value="1"/>
</dbReference>
<dbReference type="SUPFAM" id="SSF47323">
    <property type="entry name" value="Anticodon-binding domain of a subclass of class I aminoacyl-tRNA synthetases"/>
    <property type="match status" value="1"/>
</dbReference>
<dbReference type="Gene3D" id="3.30.1360.70">
    <property type="entry name" value="Arginyl tRNA synthetase N-terminal domain"/>
    <property type="match status" value="1"/>
</dbReference>
<dbReference type="SMART" id="SM00836">
    <property type="entry name" value="DALR_1"/>
    <property type="match status" value="1"/>
</dbReference>
<dbReference type="Ensembl" id="ENSCCET00000027752.1">
    <property type="protein sequence ID" value="ENSCCEP00000018068.1"/>
    <property type="gene ID" value="ENSCCEG00000016633.1"/>
</dbReference>
<dbReference type="FunFam" id="3.40.50.620:FF:000058">
    <property type="entry name" value="Mitochondrial arginyl-tRNA synthetase"/>
    <property type="match status" value="1"/>
</dbReference>
<comment type="catalytic activity">
    <reaction evidence="15">
        <text>tRNA(Arg) + L-arginine + ATP = L-arginyl-tRNA(Arg) + AMP + diphosphate</text>
        <dbReference type="Rhea" id="RHEA:20301"/>
        <dbReference type="Rhea" id="RHEA-COMP:9658"/>
        <dbReference type="Rhea" id="RHEA-COMP:9673"/>
        <dbReference type="ChEBI" id="CHEBI:30616"/>
        <dbReference type="ChEBI" id="CHEBI:32682"/>
        <dbReference type="ChEBI" id="CHEBI:33019"/>
        <dbReference type="ChEBI" id="CHEBI:78442"/>
        <dbReference type="ChEBI" id="CHEBI:78513"/>
        <dbReference type="ChEBI" id="CHEBI:456215"/>
        <dbReference type="EC" id="6.1.1.19"/>
    </reaction>
</comment>
<evidence type="ECO:0000256" key="13">
    <source>
        <dbReference type="ARBA" id="ARBA00033033"/>
    </source>
</evidence>
<keyword evidence="4 17" id="KW-0436">Ligase</keyword>
<dbReference type="GO" id="GO:0004814">
    <property type="term" value="F:arginine-tRNA ligase activity"/>
    <property type="evidence" value="ECO:0007669"/>
    <property type="project" value="UniProtKB-EC"/>
</dbReference>
<dbReference type="Gene3D" id="3.40.50.620">
    <property type="entry name" value="HUPs"/>
    <property type="match status" value="1"/>
</dbReference>
<keyword evidence="9" id="KW-0007">Acetylation</keyword>
<dbReference type="KEGG" id="ccae:111925748"/>
<reference evidence="20" key="2">
    <citation type="submission" date="2025-09" db="UniProtKB">
        <authorList>
            <consortium name="Ensembl"/>
        </authorList>
    </citation>
    <scope>IDENTIFICATION</scope>
</reference>
<evidence type="ECO:0000256" key="17">
    <source>
        <dbReference type="RuleBase" id="RU363038"/>
    </source>
</evidence>
<dbReference type="OrthoDB" id="68056at2759"/>
<keyword evidence="21" id="KW-1185">Reference proteome</keyword>
<gene>
    <name evidence="20" type="primary">RARS2</name>
</gene>
<dbReference type="FunFam" id="3.30.1360.70:FF:000004">
    <property type="entry name" value="Probable arginine--tRNA ligase, mitochondrial"/>
    <property type="match status" value="1"/>
</dbReference>
<dbReference type="InterPro" id="IPR036695">
    <property type="entry name" value="Arg-tRNA-synth_N_sf"/>
</dbReference>
<evidence type="ECO:0000256" key="7">
    <source>
        <dbReference type="ARBA" id="ARBA00022917"/>
    </source>
</evidence>
<dbReference type="RefSeq" id="XP_023778046.1">
    <property type="nucleotide sequence ID" value="XM_023922278.1"/>
</dbReference>
<keyword evidence="10" id="KW-0496">Mitochondrion</keyword>
<evidence type="ECO:0000256" key="15">
    <source>
        <dbReference type="ARBA" id="ARBA00049339"/>
    </source>
</evidence>
<dbReference type="GO" id="GO:0005524">
    <property type="term" value="F:ATP binding"/>
    <property type="evidence" value="ECO:0007669"/>
    <property type="project" value="UniProtKB-KW"/>
</dbReference>
<evidence type="ECO:0000256" key="10">
    <source>
        <dbReference type="ARBA" id="ARBA00023128"/>
    </source>
</evidence>
<dbReference type="InterPro" id="IPR008909">
    <property type="entry name" value="DALR_anticod-bd"/>
</dbReference>
<comment type="function">
    <text evidence="16">Catalyzes the attachment of arginine to tRNA(Arg) in a two-step reaction: arginine is first activated by ATP to form Arg-AMP and then transferred to the acceptor end of tRNA(Arg).</text>
</comment>
<name>A0A8C0V3V9_CYACU</name>
<dbReference type="GeneID" id="111925748"/>
<dbReference type="GO" id="GO:0032543">
    <property type="term" value="P:mitochondrial translation"/>
    <property type="evidence" value="ECO:0007669"/>
    <property type="project" value="TreeGrafter"/>
</dbReference>
<feature type="domain" description="DALR anticodon binding" evidence="19">
    <location>
        <begin position="461"/>
        <end position="552"/>
    </location>
</feature>
<dbReference type="SUPFAM" id="SSF52374">
    <property type="entry name" value="Nucleotidylyl transferase"/>
    <property type="match status" value="1"/>
</dbReference>
<reference evidence="20" key="1">
    <citation type="submission" date="2025-08" db="UniProtKB">
        <authorList>
            <consortium name="Ensembl"/>
        </authorList>
    </citation>
    <scope>IDENTIFICATION</scope>
</reference>
<dbReference type="PRINTS" id="PR01038">
    <property type="entry name" value="TRNASYNTHARG"/>
</dbReference>
<evidence type="ECO:0000256" key="6">
    <source>
        <dbReference type="ARBA" id="ARBA00022840"/>
    </source>
</evidence>
<dbReference type="AlphaFoldDB" id="A0A8C0V3V9"/>
<keyword evidence="5 17" id="KW-0547">Nucleotide-binding</keyword>
<dbReference type="PANTHER" id="PTHR11956">
    <property type="entry name" value="ARGINYL-TRNA SYNTHETASE"/>
    <property type="match status" value="1"/>
</dbReference>
<dbReference type="NCBIfam" id="TIGR00456">
    <property type="entry name" value="argS"/>
    <property type="match status" value="1"/>
</dbReference>
<keyword evidence="6 17" id="KW-0067">ATP-binding</keyword>
<protein>
    <recommendedName>
        <fullName evidence="14">Probable arginine--tRNA ligase, mitochondrial</fullName>
        <ecNumber evidence="3">6.1.1.19</ecNumber>
    </recommendedName>
    <alternativeName>
        <fullName evidence="13">Arginyl-tRNA synthetase</fullName>
    </alternativeName>
</protein>
<evidence type="ECO:0000256" key="3">
    <source>
        <dbReference type="ARBA" id="ARBA00012837"/>
    </source>
</evidence>
<keyword evidence="7 17" id="KW-0648">Protein biosynthesis</keyword>
<accession>A0A8C0V3V9</accession>
<evidence type="ECO:0000256" key="5">
    <source>
        <dbReference type="ARBA" id="ARBA00022741"/>
    </source>
</evidence>
<sequence>MAAGSFRRSIASQLSKVLDLPPENLIKSISAVPVSKKRHVADFQLSIASVIENGSSGCLEHLQAQQLAERLKCDSVVSEISAGPGTVNFTINRELLAKTVLQQVWKDGSEYGIKSELFSTVPRQKAVIEFSSPNIAKKFHIGHLRSTIVGNFIANLKAALGHEVVRINYLGDWGMQFGLLGVGFQSFGNEEKLKSSPLQHLFEVYVQINKAAEDENTKKLAKDFFRKLEDRDEQTLSIWKQFRDLSIEEYIRIYKRLGVHFDEYSGESFYQEKAQEVLKMLEDKGLLQKTIKGTGVVDLSEKKDLSTVSTVMRSDGTSLYITRDLAAAIDRMNKHSWDTMIYVTDKSQSNHFQHLFQILKLMGYDWAERCQHVSFGLVQGMKTRRGEVIFLEDVLNEVRSRMLKNMTSTKTTKEVQDPVETAEKVGLAALIIQDFRGLLSSDYQFSWDRALQSRGDTGVFLQYTHARLHSLEQMHGNAQLTDVNVACLQEPDAISVLQHLLRYDEVLYRSSQDLQPKHIVSYLLTLSHLAAVAHKTLPVKGSTPDVAQVRHSGVGGWSLEGGPRKDPAALPAQLCHHWGEYEPAGRRANSQALLWVALLWEDRDCCSQLCIPERAALLEPPKTQHSLKDNCSRPSQAPTHHLSF</sequence>
<dbReference type="FunFam" id="1.10.730.10:FF:000006">
    <property type="entry name" value="Arginyl-tRNA synthetase 2, mitochondrial"/>
    <property type="match status" value="1"/>
</dbReference>
<dbReference type="InterPro" id="IPR001278">
    <property type="entry name" value="Arg-tRNA-ligase"/>
</dbReference>
<evidence type="ECO:0000256" key="4">
    <source>
        <dbReference type="ARBA" id="ARBA00022598"/>
    </source>
</evidence>
<evidence type="ECO:0000256" key="2">
    <source>
        <dbReference type="ARBA" id="ARBA00005594"/>
    </source>
</evidence>
<dbReference type="PROSITE" id="PS00178">
    <property type="entry name" value="AA_TRNA_LIGASE_I"/>
    <property type="match status" value="1"/>
</dbReference>
<dbReference type="PANTHER" id="PTHR11956:SF11">
    <property type="entry name" value="ARGININE--TRNA LIGASE, MITOCHONDRIAL-RELATED"/>
    <property type="match status" value="1"/>
</dbReference>
<dbReference type="Gene3D" id="1.10.730.10">
    <property type="entry name" value="Isoleucyl-tRNA Synthetase, Domain 1"/>
    <property type="match status" value="1"/>
</dbReference>
<evidence type="ECO:0000256" key="11">
    <source>
        <dbReference type="ARBA" id="ARBA00023136"/>
    </source>
</evidence>
<dbReference type="InterPro" id="IPR009080">
    <property type="entry name" value="tRNAsynth_Ia_anticodon-bd"/>
</dbReference>
<evidence type="ECO:0000256" key="1">
    <source>
        <dbReference type="ARBA" id="ARBA00004325"/>
    </source>
</evidence>
<evidence type="ECO:0000256" key="16">
    <source>
        <dbReference type="ARBA" id="ARBA00049595"/>
    </source>
</evidence>
<evidence type="ECO:0000256" key="18">
    <source>
        <dbReference type="SAM" id="MobiDB-lite"/>
    </source>
</evidence>
<dbReference type="GO" id="GO:0031966">
    <property type="term" value="C:mitochondrial membrane"/>
    <property type="evidence" value="ECO:0007669"/>
    <property type="project" value="UniProtKB-SubCell"/>
</dbReference>
<comment type="subcellular location">
    <subcellularLocation>
        <location evidence="1">Mitochondrion membrane</location>
    </subcellularLocation>
</comment>
<evidence type="ECO:0000256" key="9">
    <source>
        <dbReference type="ARBA" id="ARBA00022990"/>
    </source>
</evidence>
<dbReference type="SUPFAM" id="SSF55190">
    <property type="entry name" value="Arginyl-tRNA synthetase (ArgRS), N-terminal 'additional' domain"/>
    <property type="match status" value="1"/>
</dbReference>
<proteinExistence type="inferred from homology"/>
<evidence type="ECO:0000259" key="19">
    <source>
        <dbReference type="SMART" id="SM00836"/>
    </source>
</evidence>
<evidence type="ECO:0000313" key="20">
    <source>
        <dbReference type="Ensembl" id="ENSCCEP00000018068.1"/>
    </source>
</evidence>
<organism evidence="20 21">
    <name type="scientific">Cyanistes caeruleus</name>
    <name type="common">Eurasian blue tit</name>
    <name type="synonym">Parus caeruleus</name>
    <dbReference type="NCBI Taxonomy" id="156563"/>
    <lineage>
        <taxon>Eukaryota</taxon>
        <taxon>Metazoa</taxon>
        <taxon>Chordata</taxon>
        <taxon>Craniata</taxon>
        <taxon>Vertebrata</taxon>
        <taxon>Euteleostomi</taxon>
        <taxon>Archelosauria</taxon>
        <taxon>Archosauria</taxon>
        <taxon>Dinosauria</taxon>
        <taxon>Saurischia</taxon>
        <taxon>Theropoda</taxon>
        <taxon>Coelurosauria</taxon>
        <taxon>Aves</taxon>
        <taxon>Neognathae</taxon>
        <taxon>Neoaves</taxon>
        <taxon>Telluraves</taxon>
        <taxon>Australaves</taxon>
        <taxon>Passeriformes</taxon>
        <taxon>Paridae</taxon>
        <taxon>Cyanistes</taxon>
    </lineage>
</organism>
<dbReference type="InterPro" id="IPR001412">
    <property type="entry name" value="aa-tRNA-synth_I_CS"/>
</dbReference>
<comment type="similarity">
    <text evidence="2 17">Belongs to the class-I aminoacyl-tRNA synthetase family.</text>
</comment>
<dbReference type="CTD" id="57038"/>
<dbReference type="InterPro" id="IPR014729">
    <property type="entry name" value="Rossmann-like_a/b/a_fold"/>
</dbReference>
<dbReference type="Pfam" id="PF05746">
    <property type="entry name" value="DALR_1"/>
    <property type="match status" value="1"/>
</dbReference>
<evidence type="ECO:0000313" key="21">
    <source>
        <dbReference type="Proteomes" id="UP000694410"/>
    </source>
</evidence>
<keyword evidence="11" id="KW-0472">Membrane</keyword>
<dbReference type="InterPro" id="IPR035684">
    <property type="entry name" value="ArgRS_core"/>
</dbReference>
<evidence type="ECO:0000256" key="8">
    <source>
        <dbReference type="ARBA" id="ARBA00022946"/>
    </source>
</evidence>
<keyword evidence="8" id="KW-0809">Transit peptide</keyword>
<keyword evidence="12 17" id="KW-0030">Aminoacyl-tRNA synthetase</keyword>
<dbReference type="EC" id="6.1.1.19" evidence="3"/>